<dbReference type="Proteomes" id="UP000247744">
    <property type="component" value="Unassembled WGS sequence"/>
</dbReference>
<dbReference type="SUPFAM" id="SSF64288">
    <property type="entry name" value="Chorismate lyase-like"/>
    <property type="match status" value="1"/>
</dbReference>
<dbReference type="RefSeq" id="WP_110452720.1">
    <property type="nucleotide sequence ID" value="NZ_QGLL01000009.1"/>
</dbReference>
<dbReference type="SUPFAM" id="SSF46785">
    <property type="entry name" value="Winged helix' DNA-binding domain"/>
    <property type="match status" value="1"/>
</dbReference>
<dbReference type="OrthoDB" id="8584262at2"/>
<reference evidence="1 2" key="1">
    <citation type="submission" date="2018-05" db="EMBL/GenBank/DDBJ databases">
        <title>Reference genomes for bee gut microbiota database.</title>
        <authorList>
            <person name="Ellegaard K.M."/>
        </authorList>
    </citation>
    <scope>NUCLEOTIDE SEQUENCE [LARGE SCALE GENOMIC DNA]</scope>
    <source>
        <strain evidence="1 2">ESL0200</strain>
    </source>
</reference>
<evidence type="ECO:0000313" key="1">
    <source>
        <dbReference type="EMBL" id="PXY81497.1"/>
    </source>
</evidence>
<dbReference type="InterPro" id="IPR028978">
    <property type="entry name" value="Chorismate_lyase_/UTRA_dom_sf"/>
</dbReference>
<comment type="caution">
    <text evidence="1">The sequence shown here is derived from an EMBL/GenBank/DDBJ whole genome shotgun (WGS) entry which is preliminary data.</text>
</comment>
<dbReference type="AlphaFoldDB" id="A0A318M018"/>
<accession>A0A318M018</accession>
<evidence type="ECO:0000313" key="2">
    <source>
        <dbReference type="Proteomes" id="UP000247744"/>
    </source>
</evidence>
<gene>
    <name evidence="1" type="ORF">DKK75_07095</name>
</gene>
<dbReference type="PANTHER" id="PTHR44846">
    <property type="entry name" value="MANNOSYL-D-GLYCERATE TRANSPORT/METABOLISM SYSTEM REPRESSOR MNGR-RELATED"/>
    <property type="match status" value="1"/>
</dbReference>
<dbReference type="InterPro" id="IPR036388">
    <property type="entry name" value="WH-like_DNA-bd_sf"/>
</dbReference>
<name>A0A318M018_9BIFI</name>
<dbReference type="InterPro" id="IPR050679">
    <property type="entry name" value="Bact_HTH_transcr_reg"/>
</dbReference>
<proteinExistence type="predicted"/>
<dbReference type="Gene3D" id="3.40.1410.10">
    <property type="entry name" value="Chorismate lyase-like"/>
    <property type="match status" value="1"/>
</dbReference>
<protein>
    <recommendedName>
        <fullName evidence="3">GntR family transcriptional regulator</fullName>
    </recommendedName>
</protein>
<organism evidence="1 2">
    <name type="scientific">Bifidobacterium asteroides</name>
    <dbReference type="NCBI Taxonomy" id="1684"/>
    <lineage>
        <taxon>Bacteria</taxon>
        <taxon>Bacillati</taxon>
        <taxon>Actinomycetota</taxon>
        <taxon>Actinomycetes</taxon>
        <taxon>Bifidobacteriales</taxon>
        <taxon>Bifidobacteriaceae</taxon>
        <taxon>Bifidobacterium</taxon>
    </lineage>
</organism>
<dbReference type="PANTHER" id="PTHR44846:SF1">
    <property type="entry name" value="MANNOSYL-D-GLYCERATE TRANSPORT_METABOLISM SYSTEM REPRESSOR MNGR-RELATED"/>
    <property type="match status" value="1"/>
</dbReference>
<dbReference type="GO" id="GO:0045892">
    <property type="term" value="P:negative regulation of DNA-templated transcription"/>
    <property type="evidence" value="ECO:0007669"/>
    <property type="project" value="TreeGrafter"/>
</dbReference>
<dbReference type="EMBL" id="QGLL01000009">
    <property type="protein sequence ID" value="PXY81497.1"/>
    <property type="molecule type" value="Genomic_DNA"/>
</dbReference>
<evidence type="ECO:0008006" key="3">
    <source>
        <dbReference type="Google" id="ProtNLM"/>
    </source>
</evidence>
<dbReference type="Gene3D" id="1.10.10.10">
    <property type="entry name" value="Winged helix-like DNA-binding domain superfamily/Winged helix DNA-binding domain"/>
    <property type="match status" value="1"/>
</dbReference>
<sequence length="153" mass="17182">MPTESGLCTRCNVSRIRVRHAREYLIRGGLIVRSQGKGAFRLKSSSTSREVINGHIEGFWRQQRDLGRTVKTRVLGNRIVENADFASRVGIDAQADLIELERLRHVGGNLHNYICAYLSLHGFRKYSSMISPMDPAITSLRNNTTSGSPETRP</sequence>
<dbReference type="InterPro" id="IPR036390">
    <property type="entry name" value="WH_DNA-bd_sf"/>
</dbReference>